<name>A0ABY5BQ94_9LACO</name>
<keyword evidence="2" id="KW-1185">Reference proteome</keyword>
<evidence type="ECO:0000313" key="2">
    <source>
        <dbReference type="Proteomes" id="UP001056707"/>
    </source>
</evidence>
<organism evidence="1 2">
    <name type="scientific">Fructilactobacillus myrtifloralis</name>
    <dbReference type="NCBI Taxonomy" id="2940301"/>
    <lineage>
        <taxon>Bacteria</taxon>
        <taxon>Bacillati</taxon>
        <taxon>Bacillota</taxon>
        <taxon>Bacilli</taxon>
        <taxon>Lactobacillales</taxon>
        <taxon>Lactobacillaceae</taxon>
        <taxon>Fructilactobacillus</taxon>
    </lineage>
</organism>
<accession>A0ABY5BQ94</accession>
<protein>
    <submittedName>
        <fullName evidence="1">Uncharacterized protein</fullName>
    </submittedName>
</protein>
<dbReference type="EMBL" id="CP097116">
    <property type="protein sequence ID" value="USS85730.1"/>
    <property type="molecule type" value="Genomic_DNA"/>
</dbReference>
<dbReference type="Proteomes" id="UP001056707">
    <property type="component" value="Chromosome"/>
</dbReference>
<evidence type="ECO:0000313" key="1">
    <source>
        <dbReference type="EMBL" id="USS85730.1"/>
    </source>
</evidence>
<dbReference type="RefSeq" id="WP_252750625.1">
    <property type="nucleotide sequence ID" value="NZ_CP097116.1"/>
</dbReference>
<proteinExistence type="predicted"/>
<sequence>MSKKKLERQEREKIVTDMNEFLITYAKSILPANADLAAELYQAAQSDVTGLDQLFKDDGYGRKERYQNIAQGFICDYYHIEPEDSAAEQQALIDEAVRYLGHHQDQLNRWIKE</sequence>
<gene>
    <name evidence="1" type="ORF">M3M35_03605</name>
</gene>
<reference evidence="1" key="1">
    <citation type="submission" date="2022-05" db="EMBL/GenBank/DDBJ databases">
        <authorList>
            <person name="Oliphant S.A."/>
            <person name="Watson-Haigh N.S."/>
            <person name="Sumby K.M."/>
            <person name="Gardner J.M."/>
            <person name="Jiranek V."/>
        </authorList>
    </citation>
    <scope>NUCLEOTIDE SEQUENCE</scope>
    <source>
        <strain evidence="1">KI16_H9</strain>
    </source>
</reference>